<reference evidence="5" key="1">
    <citation type="submission" date="2024-02" db="UniProtKB">
        <authorList>
            <consortium name="WormBaseParasite"/>
        </authorList>
    </citation>
    <scope>IDENTIFICATION</scope>
</reference>
<dbReference type="PIRSF" id="PIRSF001221">
    <property type="entry name" value="Amidase_fungi"/>
    <property type="match status" value="1"/>
</dbReference>
<dbReference type="InterPro" id="IPR023631">
    <property type="entry name" value="Amidase_dom"/>
</dbReference>
<dbReference type="Pfam" id="PF01425">
    <property type="entry name" value="Amidase"/>
    <property type="match status" value="1"/>
</dbReference>
<organism evidence="4 5">
    <name type="scientific">Mesorhabditis belari</name>
    <dbReference type="NCBI Taxonomy" id="2138241"/>
    <lineage>
        <taxon>Eukaryota</taxon>
        <taxon>Metazoa</taxon>
        <taxon>Ecdysozoa</taxon>
        <taxon>Nematoda</taxon>
        <taxon>Chromadorea</taxon>
        <taxon>Rhabditida</taxon>
        <taxon>Rhabditina</taxon>
        <taxon>Rhabditomorpha</taxon>
        <taxon>Rhabditoidea</taxon>
        <taxon>Rhabditidae</taxon>
        <taxon>Mesorhabditinae</taxon>
        <taxon>Mesorhabditis</taxon>
    </lineage>
</organism>
<evidence type="ECO:0000259" key="3">
    <source>
        <dbReference type="Pfam" id="PF01425"/>
    </source>
</evidence>
<evidence type="ECO:0000256" key="1">
    <source>
        <dbReference type="ARBA" id="ARBA00009199"/>
    </source>
</evidence>
<feature type="domain" description="Amidase" evidence="3">
    <location>
        <begin position="32"/>
        <end position="469"/>
    </location>
</feature>
<feature type="active site" description="Charge relay system" evidence="2">
    <location>
        <position position="94"/>
    </location>
</feature>
<dbReference type="InterPro" id="IPR052739">
    <property type="entry name" value="FAAH2"/>
</dbReference>
<protein>
    <recommendedName>
        <fullName evidence="3">Amidase domain-containing protein</fullName>
    </recommendedName>
</protein>
<dbReference type="InterPro" id="IPR020556">
    <property type="entry name" value="Amidase_CS"/>
</dbReference>
<comment type="similarity">
    <text evidence="1">Belongs to the amidase family.</text>
</comment>
<proteinExistence type="inferred from homology"/>
<dbReference type="Proteomes" id="UP000887575">
    <property type="component" value="Unassembled WGS sequence"/>
</dbReference>
<evidence type="ECO:0000256" key="2">
    <source>
        <dbReference type="PIRSR" id="PIRSR001221-1"/>
    </source>
</evidence>
<dbReference type="PANTHER" id="PTHR43372:SF4">
    <property type="entry name" value="FATTY-ACID AMIDE HYDROLASE 2"/>
    <property type="match status" value="1"/>
</dbReference>
<dbReference type="WBParaSite" id="MBELARI_LOCUS16197">
    <property type="protein sequence ID" value="MBELARI_LOCUS16197"/>
    <property type="gene ID" value="MBELARI_LOCUS16197"/>
</dbReference>
<dbReference type="GO" id="GO:0012505">
    <property type="term" value="C:endomembrane system"/>
    <property type="evidence" value="ECO:0007669"/>
    <property type="project" value="TreeGrafter"/>
</dbReference>
<dbReference type="SUPFAM" id="SSF75304">
    <property type="entry name" value="Amidase signature (AS) enzymes"/>
    <property type="match status" value="1"/>
</dbReference>
<dbReference type="Gene3D" id="3.90.1300.10">
    <property type="entry name" value="Amidase signature (AS) domain"/>
    <property type="match status" value="1"/>
</dbReference>
<dbReference type="InterPro" id="IPR036928">
    <property type="entry name" value="AS_sf"/>
</dbReference>
<evidence type="ECO:0000313" key="5">
    <source>
        <dbReference type="WBParaSite" id="MBELARI_LOCUS16197"/>
    </source>
</evidence>
<sequence length="491" mass="54484">MIVSPVENELLLKSATQLAKEIREKKITSKQVIQAYVNRLKEVNPTINCVAENYSEKALKSAEAVDEEIRNANDEQLQKFATEKPLLGVPFTCKDMCEIEGTTTTFGAWKMRNNVSTRTDSMIKLYMDAGAICLAKTVVPEMCMWLGSNNAIHGVTNNPYDSRRNSGGSSSGEGAIIAAAASVIGLGSDIGGSIRIPSTMNGIYGLKTSPGSFPIDGGFGNPAEETFGIFGPMGRYVEDLETIMKCYKDTKARPATDFSVKEILVPSDYSLPWVPRISSEMREANKNVVDFLLQEFNLPSSGTIDFNPARKDFMNNFLAVFNNFAQRNKKPELTMKGLFYMADGPFNTLTELPKWLLGRSHHSLASCFQITQLDRSYTEEQLDMYMKKLDDLRAHYDHLLSTDKVIVQPGWPSVADWHYAEISHLNFAYTGVVNYLGLPSIVCPVGLNDDGLPLAIQIIGPRHSDFHLLEIAKKVHSKFGGWREPGSHEKA</sequence>
<feature type="active site" description="Charge relay system" evidence="2">
    <location>
        <position position="169"/>
    </location>
</feature>
<feature type="active site" description="Acyl-ester intermediate" evidence="2">
    <location>
        <position position="193"/>
    </location>
</feature>
<evidence type="ECO:0000313" key="4">
    <source>
        <dbReference type="Proteomes" id="UP000887575"/>
    </source>
</evidence>
<dbReference type="AlphaFoldDB" id="A0AAF3EQD4"/>
<dbReference type="PANTHER" id="PTHR43372">
    <property type="entry name" value="FATTY-ACID AMIDE HYDROLASE"/>
    <property type="match status" value="1"/>
</dbReference>
<dbReference type="PROSITE" id="PS00571">
    <property type="entry name" value="AMIDASES"/>
    <property type="match status" value="1"/>
</dbReference>
<keyword evidence="4" id="KW-1185">Reference proteome</keyword>
<name>A0AAF3EQD4_9BILA</name>
<accession>A0AAF3EQD4</accession>